<feature type="region of interest" description="Disordered" evidence="1">
    <location>
        <begin position="193"/>
        <end position="212"/>
    </location>
</feature>
<accession>A0A3B0J4B7</accession>
<reference evidence="3" key="1">
    <citation type="submission" date="2018-01" db="EMBL/GenBank/DDBJ databases">
        <authorList>
            <person name="Alioto T."/>
            <person name="Alioto T."/>
        </authorList>
    </citation>
    <scope>NUCLEOTIDE SEQUENCE [LARGE SCALE GENOMIC DNA]</scope>
</reference>
<proteinExistence type="predicted"/>
<feature type="compositionally biased region" description="Low complexity" evidence="1">
    <location>
        <begin position="517"/>
        <end position="530"/>
    </location>
</feature>
<feature type="region of interest" description="Disordered" evidence="1">
    <location>
        <begin position="223"/>
        <end position="270"/>
    </location>
</feature>
<name>A0A3B0J4B7_DROGU</name>
<keyword evidence="3" id="KW-1185">Reference proteome</keyword>
<feature type="region of interest" description="Disordered" evidence="1">
    <location>
        <begin position="367"/>
        <end position="406"/>
    </location>
</feature>
<protein>
    <submittedName>
        <fullName evidence="2">Blast:Trichohyalin</fullName>
    </submittedName>
</protein>
<feature type="region of interest" description="Disordered" evidence="1">
    <location>
        <begin position="297"/>
        <end position="316"/>
    </location>
</feature>
<dbReference type="EMBL" id="OUUW01000001">
    <property type="protein sequence ID" value="SPP74252.1"/>
    <property type="molecule type" value="Genomic_DNA"/>
</dbReference>
<feature type="compositionally biased region" description="Basic and acidic residues" evidence="1">
    <location>
        <begin position="202"/>
        <end position="212"/>
    </location>
</feature>
<feature type="compositionally biased region" description="Basic and acidic residues" evidence="1">
    <location>
        <begin position="367"/>
        <end position="390"/>
    </location>
</feature>
<organism evidence="2 3">
    <name type="scientific">Drosophila guanche</name>
    <name type="common">Fruit fly</name>
    <dbReference type="NCBI Taxonomy" id="7266"/>
    <lineage>
        <taxon>Eukaryota</taxon>
        <taxon>Metazoa</taxon>
        <taxon>Ecdysozoa</taxon>
        <taxon>Arthropoda</taxon>
        <taxon>Hexapoda</taxon>
        <taxon>Insecta</taxon>
        <taxon>Pterygota</taxon>
        <taxon>Neoptera</taxon>
        <taxon>Endopterygota</taxon>
        <taxon>Diptera</taxon>
        <taxon>Brachycera</taxon>
        <taxon>Muscomorpha</taxon>
        <taxon>Ephydroidea</taxon>
        <taxon>Drosophilidae</taxon>
        <taxon>Drosophila</taxon>
        <taxon>Sophophora</taxon>
    </lineage>
</organism>
<feature type="compositionally biased region" description="Basic and acidic residues" evidence="1">
    <location>
        <begin position="303"/>
        <end position="314"/>
    </location>
</feature>
<gene>
    <name evidence="2" type="ORF">DGUA_6G001863</name>
</gene>
<evidence type="ECO:0000256" key="1">
    <source>
        <dbReference type="SAM" id="MobiDB-lite"/>
    </source>
</evidence>
<evidence type="ECO:0000313" key="3">
    <source>
        <dbReference type="Proteomes" id="UP000268350"/>
    </source>
</evidence>
<evidence type="ECO:0000313" key="2">
    <source>
        <dbReference type="EMBL" id="SPP74252.1"/>
    </source>
</evidence>
<dbReference type="Proteomes" id="UP000268350">
    <property type="component" value="Unassembled WGS sequence"/>
</dbReference>
<sequence>MCRNRLCLQLQRFLGRFRSFPSVCKDPAPPAPWHRVEMSELRSSMPSISERELEPPMACDILNSELNKADRRQWPSFDAETSCRFRCFPKLPQTNCRSLQERNEGLCLEMRAMEGRNSALWLKEPVQQEQVLGQLERLPKYSCKDFVSVSEASMKPELTPKTETAAPFCLHTSAPSIPEAMRKREEKLLESIKRKTTSHWSQQKERLPSRQFEEDFDNLRRWQKRQSTSRLKAKAKETEEDCSPTSRESKANRRHQKQRKTLKSKDIPEEQATQELGELQESLNHLQLKMILEMRNKSNSKQNKLEKDDNRLTDSDSDGCDAYRCATFKDAERKKKDAAIQRMLLLSDLKQKRGEIVAKQQLLRDKSRALREKSRQTQAEDKQQPREVKRMVRHRRPSASQCTRSSHSLMVTPAISKWRKAEVPRGLEDAFGDAFPERLDDGSKLLGKTHPTQPQQPQQPWNPVQIGSTIILRKCLSNLKEYGINADALVVYWLRQAAFPPDRGTKKGSFIIDETSTSTSMSSMTLWPSSTKDEKTPSDVGSQ</sequence>
<dbReference type="AlphaFoldDB" id="A0A3B0J4B7"/>
<feature type="region of interest" description="Disordered" evidence="1">
    <location>
        <begin position="517"/>
        <end position="543"/>
    </location>
</feature>
<feature type="compositionally biased region" description="Basic residues" evidence="1">
    <location>
        <begin position="252"/>
        <end position="262"/>
    </location>
</feature>